<dbReference type="RefSeq" id="WP_012225408.1">
    <property type="nucleotide sequence ID" value="NZ_HG422565.1"/>
</dbReference>
<dbReference type="AlphaFoldDB" id="R4YXZ7"/>
<evidence type="ECO:0000313" key="2">
    <source>
        <dbReference type="Proteomes" id="UP000018291"/>
    </source>
</evidence>
<dbReference type="Proteomes" id="UP000018291">
    <property type="component" value="Unassembled WGS sequence"/>
</dbReference>
<gene>
    <name evidence="1" type="ORF">BN381_190009</name>
</gene>
<dbReference type="OrthoDB" id="3694837at2"/>
<dbReference type="SUPFAM" id="SSF46689">
    <property type="entry name" value="Homeodomain-like"/>
    <property type="match status" value="1"/>
</dbReference>
<protein>
    <recommendedName>
        <fullName evidence="3">Helix-turn-helix domain-containing protein</fullName>
    </recommendedName>
</protein>
<dbReference type="InterPro" id="IPR009057">
    <property type="entry name" value="Homeodomain-like_sf"/>
</dbReference>
<organism evidence="1 2">
    <name type="scientific">Candidatus Neomicrothrix parvicella RN1</name>
    <dbReference type="NCBI Taxonomy" id="1229780"/>
    <lineage>
        <taxon>Bacteria</taxon>
        <taxon>Bacillati</taxon>
        <taxon>Actinomycetota</taxon>
        <taxon>Acidimicrobiia</taxon>
        <taxon>Acidimicrobiales</taxon>
        <taxon>Microthrixaceae</taxon>
        <taxon>Candidatus Neomicrothrix</taxon>
    </lineage>
</organism>
<dbReference type="EMBL" id="CANL01000011">
    <property type="protein sequence ID" value="CCM63175.1"/>
    <property type="molecule type" value="Genomic_DNA"/>
</dbReference>
<accession>R4YXZ7</accession>
<name>R4YXZ7_9ACTN</name>
<dbReference type="InterPro" id="IPR036388">
    <property type="entry name" value="WH-like_DNA-bd_sf"/>
</dbReference>
<evidence type="ECO:0008006" key="3">
    <source>
        <dbReference type="Google" id="ProtNLM"/>
    </source>
</evidence>
<evidence type="ECO:0000313" key="1">
    <source>
        <dbReference type="EMBL" id="CCM63175.1"/>
    </source>
</evidence>
<comment type="caution">
    <text evidence="1">The sequence shown here is derived from an EMBL/GenBank/DDBJ whole genome shotgun (WGS) entry which is preliminary data.</text>
</comment>
<keyword evidence="2" id="KW-1185">Reference proteome</keyword>
<reference evidence="1 2" key="1">
    <citation type="journal article" date="2013" name="ISME J.">
        <title>Metabolic model for the filamentous 'Candidatus Microthrix parvicella' based on genomic and metagenomic analyses.</title>
        <authorList>
            <person name="Jon McIlroy S."/>
            <person name="Kristiansen R."/>
            <person name="Albertsen M."/>
            <person name="Michael Karst S."/>
            <person name="Rossetti S."/>
            <person name="Lund Nielsen J."/>
            <person name="Tandoi V."/>
            <person name="James Seviour R."/>
            <person name="Nielsen P.H."/>
        </authorList>
    </citation>
    <scope>NUCLEOTIDE SEQUENCE [LARGE SCALE GENOMIC DNA]</scope>
    <source>
        <strain evidence="1 2">RN1</strain>
    </source>
</reference>
<dbReference type="Gene3D" id="1.10.10.10">
    <property type="entry name" value="Winged helix-like DNA-binding domain superfamily/Winged helix DNA-binding domain"/>
    <property type="match status" value="1"/>
</dbReference>
<dbReference type="HOGENOM" id="CLU_1892368_0_0_11"/>
<proteinExistence type="predicted"/>
<dbReference type="STRING" id="1229780.BN381_190009"/>
<sequence length="136" mass="14445">MLPTIAFPRRADNVETVFKAVALAVNGAGHRKVAAQVGVPETTVRGWLRRARANAEIIRANATVSMCALDPLAPRINPTGTLLGDMLEAVGLATMAWEALLGQRPPVVPRLEVSALLTGGELLMPNPAGFAYWPIP</sequence>